<accession>A0A820CGZ7</accession>
<feature type="non-terminal residue" evidence="1">
    <location>
        <position position="1"/>
    </location>
</feature>
<sequence length="45" mass="4260">VYCEGVGMPITLGMSTTTGSGYALYGSNVCNGVNNGGTCPAAGGG</sequence>
<evidence type="ECO:0000313" key="1">
    <source>
        <dbReference type="EMBL" id="CAF4215350.1"/>
    </source>
</evidence>
<comment type="caution">
    <text evidence="1">The sequence shown here is derived from an EMBL/GenBank/DDBJ whole genome shotgun (WGS) entry which is preliminary data.</text>
</comment>
<proteinExistence type="predicted"/>
<dbReference type="EMBL" id="CAJOAZ010010112">
    <property type="protein sequence ID" value="CAF4215350.1"/>
    <property type="molecule type" value="Genomic_DNA"/>
</dbReference>
<gene>
    <name evidence="1" type="ORF">OXD698_LOCUS41584</name>
</gene>
<reference evidence="1" key="1">
    <citation type="submission" date="2021-02" db="EMBL/GenBank/DDBJ databases">
        <authorList>
            <person name="Nowell W R."/>
        </authorList>
    </citation>
    <scope>NUCLEOTIDE SEQUENCE</scope>
</reference>
<dbReference type="AlphaFoldDB" id="A0A820CGZ7"/>
<dbReference type="Proteomes" id="UP000663844">
    <property type="component" value="Unassembled WGS sequence"/>
</dbReference>
<organism evidence="1 2">
    <name type="scientific">Adineta steineri</name>
    <dbReference type="NCBI Taxonomy" id="433720"/>
    <lineage>
        <taxon>Eukaryota</taxon>
        <taxon>Metazoa</taxon>
        <taxon>Spiralia</taxon>
        <taxon>Gnathifera</taxon>
        <taxon>Rotifera</taxon>
        <taxon>Eurotatoria</taxon>
        <taxon>Bdelloidea</taxon>
        <taxon>Adinetida</taxon>
        <taxon>Adinetidae</taxon>
        <taxon>Adineta</taxon>
    </lineage>
</organism>
<protein>
    <submittedName>
        <fullName evidence="1">Uncharacterized protein</fullName>
    </submittedName>
</protein>
<name>A0A820CGZ7_9BILA</name>
<evidence type="ECO:0000313" key="2">
    <source>
        <dbReference type="Proteomes" id="UP000663844"/>
    </source>
</evidence>